<accession>A0A2L2SXE3</accession>
<organism evidence="2 3">
    <name type="scientific">Fusarium venenatum</name>
    <dbReference type="NCBI Taxonomy" id="56646"/>
    <lineage>
        <taxon>Eukaryota</taxon>
        <taxon>Fungi</taxon>
        <taxon>Dikarya</taxon>
        <taxon>Ascomycota</taxon>
        <taxon>Pezizomycotina</taxon>
        <taxon>Sordariomycetes</taxon>
        <taxon>Hypocreomycetidae</taxon>
        <taxon>Hypocreales</taxon>
        <taxon>Nectriaceae</taxon>
        <taxon>Fusarium</taxon>
    </lineage>
</organism>
<name>A0A2L2SXE3_9HYPO</name>
<feature type="region of interest" description="Disordered" evidence="1">
    <location>
        <begin position="269"/>
        <end position="345"/>
    </location>
</feature>
<evidence type="ECO:0000313" key="2">
    <source>
        <dbReference type="EMBL" id="CEI62554.1"/>
    </source>
</evidence>
<evidence type="ECO:0000256" key="1">
    <source>
        <dbReference type="SAM" id="MobiDB-lite"/>
    </source>
</evidence>
<proteinExistence type="predicted"/>
<reference evidence="3" key="1">
    <citation type="submission" date="2014-10" db="EMBL/GenBank/DDBJ databases">
        <authorList>
            <person name="King R."/>
        </authorList>
    </citation>
    <scope>NUCLEOTIDE SEQUENCE [LARGE SCALE GENOMIC DNA]</scope>
    <source>
        <strain evidence="3">A3/5</strain>
    </source>
</reference>
<sequence>MKLIKSGHTVDNDGGQAIANAISSGPRVSVVNWDRTAVAGSVGTFTDGPFGIVNGVILITVQVSGALPGGDGSFDNQGGESNDYCSTGSKDAAVIYASVLLDAGYNGLRIEFLFATNKPNEFNSVNPDSIGFFAYTDKFEQFAKFNDSVTGYSRSTVPESQVDLCIVACDQGDSGNDPAFLIKGLSCTEYESPPDGVEINYVKQTTMLERGERPYTQIIPASDTASGTSGTFIWFVASEETTTATALDITTADATTTTAFAEETTTTTTAAGIPTETSTTDESTATKAETSVGSTTTRETGTTATTESSATTEFAATDETTSTIEGISDQTTTTRSPCRPRRHLY</sequence>
<dbReference type="EMBL" id="LN649230">
    <property type="protein sequence ID" value="CEI62554.1"/>
    <property type="molecule type" value="Genomic_DNA"/>
</dbReference>
<evidence type="ECO:0000313" key="3">
    <source>
        <dbReference type="Proteomes" id="UP000245910"/>
    </source>
</evidence>
<dbReference type="Proteomes" id="UP000245910">
    <property type="component" value="Chromosome II"/>
</dbReference>
<protein>
    <submittedName>
        <fullName evidence="2">Uncharacterized protein</fullName>
    </submittedName>
</protein>
<feature type="compositionally biased region" description="Low complexity" evidence="1">
    <location>
        <begin position="269"/>
        <end position="323"/>
    </location>
</feature>
<dbReference type="AlphaFoldDB" id="A0A2L2SXE3"/>
<dbReference type="STRING" id="56646.A0A2L2SXE3"/>
<keyword evidence="3" id="KW-1185">Reference proteome</keyword>